<dbReference type="InterPro" id="IPR002035">
    <property type="entry name" value="VWF_A"/>
</dbReference>
<dbReference type="CDD" id="cd00198">
    <property type="entry name" value="vWFA"/>
    <property type="match status" value="1"/>
</dbReference>
<evidence type="ECO:0000256" key="1">
    <source>
        <dbReference type="SAM" id="MobiDB-lite"/>
    </source>
</evidence>
<dbReference type="Pfam" id="PF13519">
    <property type="entry name" value="VWA_2"/>
    <property type="match status" value="1"/>
</dbReference>
<dbReference type="AlphaFoldDB" id="A0A5J4WT74"/>
<dbReference type="SUPFAM" id="SSF53300">
    <property type="entry name" value="vWA-like"/>
    <property type="match status" value="3"/>
</dbReference>
<sequence>MEYEAVRRAPKGKDNKKKVSEGRAVQPIDGTLDRLEANSIENRPEIIELHDLSLQMQSLLYTEIARYLKPFDQNKIVPYTLHDTEVSIMVDISSSMTKLSKMKQMGAMVLATGISSILSSFGIRIYHYAFADRESIWKLTDSNHHNPQEDLIRLVDSLREGNRPGSCPLDAAITSHNEWALRQNNQEIQVAPNHLTIIISDFISAQVLDDDRDWSAENIGRYILISLNTEFNQELLELKKVPKELYENGLIPKFTPGNNISSLCIDPKELCSGFASTDTSKIPKILQEIIKKIITKTDQKHPVKQKSTSLAICAPVQDKAMFWANLTQSHEIKTKLSENEERTKTDFFVQIKPTSNFALAALNIIEKTILLQEPKNIETDNKWLQRQATGDNRIPFVGISRDVATTALTHSFVPNRAAGKEPSPSSGQLWIPGLRRFIQSGFTYPNLFLKKSRRNQKAYSITFVIDNTQRIFSPLNISHSVTTIASLINSVTLIPDGDEIVVDVIAASDGKANLLIHNIQVRLLSDWMLISDILRTADKIAGTESGLGIGIASALQLTSRRSGVGFGRRIIAFTDSIVTSENEVSTLRQTLLDCDASQIDVLGVGLGISPIQLPLLLPIALYAPNPVDLGNSIAVALGVSGVGSCGSIIARQLFSVVDEERLQNLKTLLCGKPEICPLLAKNIKERELSLDFFEQFGNTDLLYMKGTAQDASDNPLEEPYHDGAFEGFQVLVVCLYLGANEKDKQNLFKQNIFDNQCGAVLKRKGFNYKFVCSYGEGLIEITHKENDRCKYTQLWLFSSEGYGELPKEAGDKDTNKIVPFLEAAADFWRNGGGLFLFCDNHPYNFEANYLLANHFNFSHGGRSGVSAVRLGCNYRGLKQIQVSPTEAATKGSFNPILKLDAPGPAKQRSTLRPGLIHFSEGNTISFAVDEKDQPLTTAEQLWPFTPFAWTSENVDPPRPFILFFDPKIPSDSEAMYCSETCKGAKTSHGPIVLHGGFTSAFSEFGQDQTGMGRLVVSISCWLTRFEERVYASKIKSAPLLTTSPALTKQYSTKTFTGWRPKPVGGRPRHSILVLDGSGSMGGDPYSKLIVASNQYISTQSKAGGIISVVSFSGSARIIYERQNRQLGPNEGYDGDGTNFNVALQTAIPVAQRNPPQYECRILFFTDGCGTDATAECNQLASMGVRIDVVGFGSLDQSSLSKLVRCGGKVSIGQTMAEVAKIFEQIAATDDENQTK</sequence>
<dbReference type="PROSITE" id="PS50234">
    <property type="entry name" value="VWFA"/>
    <property type="match status" value="1"/>
</dbReference>
<dbReference type="SMART" id="SM00327">
    <property type="entry name" value="VWA"/>
    <property type="match status" value="1"/>
</dbReference>
<feature type="region of interest" description="Disordered" evidence="1">
    <location>
        <begin position="1"/>
        <end position="23"/>
    </location>
</feature>
<feature type="transmembrane region" description="Helical" evidence="2">
    <location>
        <begin position="105"/>
        <end position="126"/>
    </location>
</feature>
<proteinExistence type="predicted"/>
<evidence type="ECO:0000256" key="2">
    <source>
        <dbReference type="SAM" id="Phobius"/>
    </source>
</evidence>
<feature type="domain" description="VWFA" evidence="3">
    <location>
        <begin position="460"/>
        <end position="669"/>
    </location>
</feature>
<evidence type="ECO:0000313" key="4">
    <source>
        <dbReference type="EMBL" id="KAA6397565.1"/>
    </source>
</evidence>
<feature type="compositionally biased region" description="Basic and acidic residues" evidence="1">
    <location>
        <begin position="1"/>
        <end position="21"/>
    </location>
</feature>
<organism evidence="4 5">
    <name type="scientific">Streblomastix strix</name>
    <dbReference type="NCBI Taxonomy" id="222440"/>
    <lineage>
        <taxon>Eukaryota</taxon>
        <taxon>Metamonada</taxon>
        <taxon>Preaxostyla</taxon>
        <taxon>Oxymonadida</taxon>
        <taxon>Streblomastigidae</taxon>
        <taxon>Streblomastix</taxon>
    </lineage>
</organism>
<gene>
    <name evidence="4" type="ORF">EZS28_006910</name>
</gene>
<keyword evidence="2" id="KW-0472">Membrane</keyword>
<name>A0A5J4WT74_9EUKA</name>
<comment type="caution">
    <text evidence="4">The sequence shown here is derived from an EMBL/GenBank/DDBJ whole genome shotgun (WGS) entry which is preliminary data.</text>
</comment>
<dbReference type="OrthoDB" id="2343366at2759"/>
<dbReference type="Proteomes" id="UP000324800">
    <property type="component" value="Unassembled WGS sequence"/>
</dbReference>
<evidence type="ECO:0000259" key="3">
    <source>
        <dbReference type="PROSITE" id="PS50234"/>
    </source>
</evidence>
<keyword evidence="2" id="KW-1133">Transmembrane helix</keyword>
<keyword evidence="2" id="KW-0812">Transmembrane</keyword>
<dbReference type="Gene3D" id="3.40.50.410">
    <property type="entry name" value="von Willebrand factor, type A domain"/>
    <property type="match status" value="1"/>
</dbReference>
<evidence type="ECO:0000313" key="5">
    <source>
        <dbReference type="Proteomes" id="UP000324800"/>
    </source>
</evidence>
<protein>
    <recommendedName>
        <fullName evidence="3">VWFA domain-containing protein</fullName>
    </recommendedName>
</protein>
<accession>A0A5J4WT74</accession>
<dbReference type="EMBL" id="SNRW01001152">
    <property type="protein sequence ID" value="KAA6397565.1"/>
    <property type="molecule type" value="Genomic_DNA"/>
</dbReference>
<reference evidence="4 5" key="1">
    <citation type="submission" date="2019-03" db="EMBL/GenBank/DDBJ databases">
        <title>Single cell metagenomics reveals metabolic interactions within the superorganism composed of flagellate Streblomastix strix and complex community of Bacteroidetes bacteria on its surface.</title>
        <authorList>
            <person name="Treitli S.C."/>
            <person name="Kolisko M."/>
            <person name="Husnik F."/>
            <person name="Keeling P."/>
            <person name="Hampl V."/>
        </authorList>
    </citation>
    <scope>NUCLEOTIDE SEQUENCE [LARGE SCALE GENOMIC DNA]</scope>
    <source>
        <strain evidence="4">ST1C</strain>
    </source>
</reference>
<dbReference type="InterPro" id="IPR036465">
    <property type="entry name" value="vWFA_dom_sf"/>
</dbReference>